<organism evidence="2 3">
    <name type="scientific">Tribolium castaneum</name>
    <name type="common">Red flour beetle</name>
    <dbReference type="NCBI Taxonomy" id="7070"/>
    <lineage>
        <taxon>Eukaryota</taxon>
        <taxon>Metazoa</taxon>
        <taxon>Ecdysozoa</taxon>
        <taxon>Arthropoda</taxon>
        <taxon>Hexapoda</taxon>
        <taxon>Insecta</taxon>
        <taxon>Pterygota</taxon>
        <taxon>Neoptera</taxon>
        <taxon>Endopterygota</taxon>
        <taxon>Coleoptera</taxon>
        <taxon>Polyphaga</taxon>
        <taxon>Cucujiformia</taxon>
        <taxon>Tenebrionidae</taxon>
        <taxon>Tenebrionidae incertae sedis</taxon>
        <taxon>Tribolium</taxon>
    </lineage>
</organism>
<reference evidence="2 3" key="1">
    <citation type="journal article" date="2008" name="Nature">
        <title>The genome of the model beetle and pest Tribolium castaneum.</title>
        <authorList>
            <consortium name="Tribolium Genome Sequencing Consortium"/>
            <person name="Richards S."/>
            <person name="Gibbs R.A."/>
            <person name="Weinstock G.M."/>
            <person name="Brown S.J."/>
            <person name="Denell R."/>
            <person name="Beeman R.W."/>
            <person name="Gibbs R."/>
            <person name="Beeman R.W."/>
            <person name="Brown S.J."/>
            <person name="Bucher G."/>
            <person name="Friedrich M."/>
            <person name="Grimmelikhuijzen C.J."/>
            <person name="Klingler M."/>
            <person name="Lorenzen M."/>
            <person name="Richards S."/>
            <person name="Roth S."/>
            <person name="Schroder R."/>
            <person name="Tautz D."/>
            <person name="Zdobnov E.M."/>
            <person name="Muzny D."/>
            <person name="Gibbs R.A."/>
            <person name="Weinstock G.M."/>
            <person name="Attaway T."/>
            <person name="Bell S."/>
            <person name="Buhay C.J."/>
            <person name="Chandrabose M.N."/>
            <person name="Chavez D."/>
            <person name="Clerk-Blankenburg K.P."/>
            <person name="Cree A."/>
            <person name="Dao M."/>
            <person name="Davis C."/>
            <person name="Chacko J."/>
            <person name="Dinh H."/>
            <person name="Dugan-Rocha S."/>
            <person name="Fowler G."/>
            <person name="Garner T.T."/>
            <person name="Garnes J."/>
            <person name="Gnirke A."/>
            <person name="Hawes A."/>
            <person name="Hernandez J."/>
            <person name="Hines S."/>
            <person name="Holder M."/>
            <person name="Hume J."/>
            <person name="Jhangiani S.N."/>
            <person name="Joshi V."/>
            <person name="Khan Z.M."/>
            <person name="Jackson L."/>
            <person name="Kovar C."/>
            <person name="Kowis A."/>
            <person name="Lee S."/>
            <person name="Lewis L.R."/>
            <person name="Margolis J."/>
            <person name="Morgan M."/>
            <person name="Nazareth L.V."/>
            <person name="Nguyen N."/>
            <person name="Okwuonu G."/>
            <person name="Parker D."/>
            <person name="Richards S."/>
            <person name="Ruiz S.J."/>
            <person name="Santibanez J."/>
            <person name="Savard J."/>
            <person name="Scherer S.E."/>
            <person name="Schneider B."/>
            <person name="Sodergren E."/>
            <person name="Tautz D."/>
            <person name="Vattahil S."/>
            <person name="Villasana D."/>
            <person name="White C.S."/>
            <person name="Wright R."/>
            <person name="Park Y."/>
            <person name="Beeman R.W."/>
            <person name="Lord J."/>
            <person name="Oppert B."/>
            <person name="Lorenzen M."/>
            <person name="Brown S."/>
            <person name="Wang L."/>
            <person name="Savard J."/>
            <person name="Tautz D."/>
            <person name="Richards S."/>
            <person name="Weinstock G."/>
            <person name="Gibbs R.A."/>
            <person name="Liu Y."/>
            <person name="Worley K."/>
            <person name="Weinstock G."/>
            <person name="Elsik C.G."/>
            <person name="Reese J.T."/>
            <person name="Elhaik E."/>
            <person name="Landan G."/>
            <person name="Graur D."/>
            <person name="Arensburger P."/>
            <person name="Atkinson P."/>
            <person name="Beeman R.W."/>
            <person name="Beidler J."/>
            <person name="Brown S.J."/>
            <person name="Demuth J.P."/>
            <person name="Drury D.W."/>
            <person name="Du Y.Z."/>
            <person name="Fujiwara H."/>
            <person name="Lorenzen M."/>
            <person name="Maselli V."/>
            <person name="Osanai M."/>
            <person name="Park Y."/>
            <person name="Robertson H.M."/>
            <person name="Tu Z."/>
            <person name="Wang J.J."/>
            <person name="Wang S."/>
            <person name="Richards S."/>
            <person name="Song H."/>
            <person name="Zhang L."/>
            <person name="Sodergren E."/>
            <person name="Werner D."/>
            <person name="Stanke M."/>
            <person name="Morgenstern B."/>
            <person name="Solovyev V."/>
            <person name="Kosarev P."/>
            <person name="Brown G."/>
            <person name="Chen H.C."/>
            <person name="Ermolaeva O."/>
            <person name="Hlavina W."/>
            <person name="Kapustin Y."/>
            <person name="Kiryutin B."/>
            <person name="Kitts P."/>
            <person name="Maglott D."/>
            <person name="Pruitt K."/>
            <person name="Sapojnikov V."/>
            <person name="Souvorov A."/>
            <person name="Mackey A.J."/>
            <person name="Waterhouse R.M."/>
            <person name="Wyder S."/>
            <person name="Zdobnov E.M."/>
            <person name="Zdobnov E.M."/>
            <person name="Wyder S."/>
            <person name="Kriventseva E.V."/>
            <person name="Kadowaki T."/>
            <person name="Bork P."/>
            <person name="Aranda M."/>
            <person name="Bao R."/>
            <person name="Beermann A."/>
            <person name="Berns N."/>
            <person name="Bolognesi R."/>
            <person name="Bonneton F."/>
            <person name="Bopp D."/>
            <person name="Brown S.J."/>
            <person name="Bucher G."/>
            <person name="Butts T."/>
            <person name="Chaumot A."/>
            <person name="Denell R.E."/>
            <person name="Ferrier D.E."/>
            <person name="Friedrich M."/>
            <person name="Gordon C.M."/>
            <person name="Jindra M."/>
            <person name="Klingler M."/>
            <person name="Lan Q."/>
            <person name="Lattorff H.M."/>
            <person name="Laudet V."/>
            <person name="von Levetsow C."/>
            <person name="Liu Z."/>
            <person name="Lutz R."/>
            <person name="Lynch J.A."/>
            <person name="da Fonseca R.N."/>
            <person name="Posnien N."/>
            <person name="Reuter R."/>
            <person name="Roth S."/>
            <person name="Savard J."/>
            <person name="Schinko J.B."/>
            <person name="Schmitt C."/>
            <person name="Schoppmeier M."/>
            <person name="Schroder R."/>
            <person name="Shippy T.D."/>
            <person name="Simonnet F."/>
            <person name="Marques-Souza H."/>
            <person name="Tautz D."/>
            <person name="Tomoyasu Y."/>
            <person name="Trauner J."/>
            <person name="Van der Zee M."/>
            <person name="Vervoort M."/>
            <person name="Wittkopp N."/>
            <person name="Wimmer E.A."/>
            <person name="Yang X."/>
            <person name="Jones A.K."/>
            <person name="Sattelle D.B."/>
            <person name="Ebert P.R."/>
            <person name="Nelson D."/>
            <person name="Scott J.G."/>
            <person name="Beeman R.W."/>
            <person name="Muthukrishnan S."/>
            <person name="Kramer K.J."/>
            <person name="Arakane Y."/>
            <person name="Beeman R.W."/>
            <person name="Zhu Q."/>
            <person name="Hogenkamp D."/>
            <person name="Dixit R."/>
            <person name="Oppert B."/>
            <person name="Jiang H."/>
            <person name="Zou Z."/>
            <person name="Marshall J."/>
            <person name="Elpidina E."/>
            <person name="Vinokurov K."/>
            <person name="Oppert C."/>
            <person name="Zou Z."/>
            <person name="Evans J."/>
            <person name="Lu Z."/>
            <person name="Zhao P."/>
            <person name="Sumathipala N."/>
            <person name="Altincicek B."/>
            <person name="Vilcinskas A."/>
            <person name="Williams M."/>
            <person name="Hultmark D."/>
            <person name="Hetru C."/>
            <person name="Jiang H."/>
            <person name="Grimmelikhuijzen C.J."/>
            <person name="Hauser F."/>
            <person name="Cazzamali G."/>
            <person name="Williamson M."/>
            <person name="Park Y."/>
            <person name="Li B."/>
            <person name="Tanaka Y."/>
            <person name="Predel R."/>
            <person name="Neupert S."/>
            <person name="Schachtner J."/>
            <person name="Verleyen P."/>
            <person name="Raible F."/>
            <person name="Bork P."/>
            <person name="Friedrich M."/>
            <person name="Walden K.K."/>
            <person name="Robertson H.M."/>
            <person name="Angeli S."/>
            <person name="Foret S."/>
            <person name="Bucher G."/>
            <person name="Schuetz S."/>
            <person name="Maleszka R."/>
            <person name="Wimmer E.A."/>
            <person name="Beeman R.W."/>
            <person name="Lorenzen M."/>
            <person name="Tomoyasu Y."/>
            <person name="Miller S.C."/>
            <person name="Grossmann D."/>
            <person name="Bucher G."/>
        </authorList>
    </citation>
    <scope>NUCLEOTIDE SEQUENCE [LARGE SCALE GENOMIC DNA]</scope>
    <source>
        <strain evidence="2 3">Georgia GA2</strain>
    </source>
</reference>
<dbReference type="AlphaFoldDB" id="A0A139WJ41"/>
<evidence type="ECO:0000313" key="3">
    <source>
        <dbReference type="Proteomes" id="UP000007266"/>
    </source>
</evidence>
<accession>A0A139WJ41</accession>
<keyword evidence="3" id="KW-1185">Reference proteome</keyword>
<dbReference type="InParanoid" id="A0A139WJ41"/>
<sequence length="123" mass="14665">MEKKIDDQRQKVEEMRNRLTDKSFNSSRNEISPNASIQERINNLQDISIACVKETLDYITLSNKQQESRLKMSPQDHEELVEFCTQLPAQVTEKLCEKSEKTRKNSLKEFIRKFWRLVFVRNN</sequence>
<reference evidence="2 3" key="2">
    <citation type="journal article" date="2010" name="Nucleic Acids Res.">
        <title>BeetleBase in 2010: revisions to provide comprehensive genomic information for Tribolium castaneum.</title>
        <authorList>
            <person name="Kim H.S."/>
            <person name="Murphy T."/>
            <person name="Xia J."/>
            <person name="Caragea D."/>
            <person name="Park Y."/>
            <person name="Beeman R.W."/>
            <person name="Lorenzen M.D."/>
            <person name="Butcher S."/>
            <person name="Manak J.R."/>
            <person name="Brown S.J."/>
        </authorList>
    </citation>
    <scope>GENOME REANNOTATION</scope>
    <source>
        <strain evidence="2 3">Georgia GA2</strain>
    </source>
</reference>
<feature type="region of interest" description="Disordered" evidence="1">
    <location>
        <begin position="1"/>
        <end position="34"/>
    </location>
</feature>
<name>A0A139WJ41_TRICA</name>
<feature type="compositionally biased region" description="Basic and acidic residues" evidence="1">
    <location>
        <begin position="1"/>
        <end position="21"/>
    </location>
</feature>
<protein>
    <submittedName>
        <fullName evidence="2">Uncharacterized protein</fullName>
    </submittedName>
</protein>
<proteinExistence type="predicted"/>
<evidence type="ECO:0000313" key="2">
    <source>
        <dbReference type="EMBL" id="KYB27807.1"/>
    </source>
</evidence>
<feature type="compositionally biased region" description="Polar residues" evidence="1">
    <location>
        <begin position="22"/>
        <end position="34"/>
    </location>
</feature>
<dbReference type="EMBL" id="KQ971338">
    <property type="protein sequence ID" value="KYB27807.1"/>
    <property type="molecule type" value="Genomic_DNA"/>
</dbReference>
<evidence type="ECO:0000256" key="1">
    <source>
        <dbReference type="SAM" id="MobiDB-lite"/>
    </source>
</evidence>
<gene>
    <name evidence="2" type="primary">AUGUSTUS-3.0.2_32742</name>
    <name evidence="2" type="ORF">TcasGA2_TC032742</name>
</gene>
<dbReference type="Proteomes" id="UP000007266">
    <property type="component" value="Linkage group 4"/>
</dbReference>